<keyword evidence="3" id="KW-0472">Membrane</keyword>
<dbReference type="Gene3D" id="1.10.10.1320">
    <property type="entry name" value="Anti-sigma factor, zinc-finger domain"/>
    <property type="match status" value="1"/>
</dbReference>
<feature type="domain" description="Putative zinc-finger" evidence="4">
    <location>
        <begin position="10"/>
        <end position="37"/>
    </location>
</feature>
<evidence type="ECO:0000259" key="4">
    <source>
        <dbReference type="Pfam" id="PF13490"/>
    </source>
</evidence>
<name>A0ABV5NRD7_9ACTN</name>
<keyword evidence="3" id="KW-0812">Transmembrane</keyword>
<reference evidence="5 6" key="1">
    <citation type="submission" date="2024-09" db="EMBL/GenBank/DDBJ databases">
        <authorList>
            <person name="Sun Q."/>
            <person name="Mori K."/>
        </authorList>
    </citation>
    <scope>NUCLEOTIDE SEQUENCE [LARGE SCALE GENOMIC DNA]</scope>
    <source>
        <strain evidence="5 6">JCM 3324</strain>
    </source>
</reference>
<dbReference type="Proteomes" id="UP001589568">
    <property type="component" value="Unassembled WGS sequence"/>
</dbReference>
<sequence length="243" mass="25317">MTSRVEHTDVGAYALGLLDEDDRLAFEAHLLGCNSCRYELHELSGVANVLNGIGPVEDPYPPSGDRQDDVVGLLRRKKAADRRARRGTFLIGMAAAVTLVAGGLTIGTQLDAGDAAPLAQGQGGRMGTNMGPAEQFYAEGRPMQGEGVDGVTGGLVVESKGWGTHAALKLAGVKGPLQCELVSVAKSGERRVMTGWSVPPAGYGVPGSPDPLYMHGGSATQLKDIDHFEVVTSGGKRLLTIPA</sequence>
<dbReference type="RefSeq" id="WP_364363895.1">
    <property type="nucleotide sequence ID" value="NZ_JBHMCF010000029.1"/>
</dbReference>
<dbReference type="EMBL" id="JBHMCF010000029">
    <property type="protein sequence ID" value="MFB9472883.1"/>
    <property type="molecule type" value="Genomic_DNA"/>
</dbReference>
<organism evidence="5 6">
    <name type="scientific">Nonomuraea salmonea</name>
    <dbReference type="NCBI Taxonomy" id="46181"/>
    <lineage>
        <taxon>Bacteria</taxon>
        <taxon>Bacillati</taxon>
        <taxon>Actinomycetota</taxon>
        <taxon>Actinomycetes</taxon>
        <taxon>Streptosporangiales</taxon>
        <taxon>Streptosporangiaceae</taxon>
        <taxon>Nonomuraea</taxon>
    </lineage>
</organism>
<accession>A0ABV5NRD7</accession>
<gene>
    <name evidence="5" type="ORF">ACFFR3_25570</name>
</gene>
<keyword evidence="3" id="KW-1133">Transmembrane helix</keyword>
<evidence type="ECO:0000313" key="6">
    <source>
        <dbReference type="Proteomes" id="UP001589568"/>
    </source>
</evidence>
<comment type="caution">
    <text evidence="5">The sequence shown here is derived from an EMBL/GenBank/DDBJ whole genome shotgun (WGS) entry which is preliminary data.</text>
</comment>
<proteinExistence type="predicted"/>
<protein>
    <submittedName>
        <fullName evidence="5">Anti-sigma factor family protein</fullName>
    </submittedName>
</protein>
<keyword evidence="1" id="KW-0805">Transcription regulation</keyword>
<keyword evidence="6" id="KW-1185">Reference proteome</keyword>
<evidence type="ECO:0000256" key="2">
    <source>
        <dbReference type="ARBA" id="ARBA00023163"/>
    </source>
</evidence>
<evidence type="ECO:0000256" key="3">
    <source>
        <dbReference type="SAM" id="Phobius"/>
    </source>
</evidence>
<feature type="transmembrane region" description="Helical" evidence="3">
    <location>
        <begin position="87"/>
        <end position="107"/>
    </location>
</feature>
<dbReference type="Pfam" id="PF13490">
    <property type="entry name" value="zf-HC2"/>
    <property type="match status" value="1"/>
</dbReference>
<dbReference type="InterPro" id="IPR041916">
    <property type="entry name" value="Anti_sigma_zinc_sf"/>
</dbReference>
<evidence type="ECO:0000256" key="1">
    <source>
        <dbReference type="ARBA" id="ARBA00023015"/>
    </source>
</evidence>
<evidence type="ECO:0000313" key="5">
    <source>
        <dbReference type="EMBL" id="MFB9472883.1"/>
    </source>
</evidence>
<dbReference type="InterPro" id="IPR027383">
    <property type="entry name" value="Znf_put"/>
</dbReference>
<keyword evidence="2" id="KW-0804">Transcription</keyword>